<evidence type="ECO:0000313" key="3">
    <source>
        <dbReference type="WBParaSite" id="GPLIN_001406500"/>
    </source>
</evidence>
<evidence type="ECO:0000259" key="1">
    <source>
        <dbReference type="PROSITE" id="PS50821"/>
    </source>
</evidence>
<reference evidence="3" key="3">
    <citation type="submission" date="2016-06" db="UniProtKB">
        <authorList>
            <consortium name="WormBaseParasite"/>
        </authorList>
    </citation>
    <scope>IDENTIFICATION</scope>
</reference>
<dbReference type="Proteomes" id="UP000050741">
    <property type="component" value="Unassembled WGS sequence"/>
</dbReference>
<dbReference type="Pfam" id="PF02170">
    <property type="entry name" value="PAZ"/>
    <property type="match status" value="1"/>
</dbReference>
<dbReference type="Gene3D" id="2.170.260.10">
    <property type="entry name" value="paz domain"/>
    <property type="match status" value="1"/>
</dbReference>
<dbReference type="CDD" id="cd02846">
    <property type="entry name" value="PAZ_argonaute_like"/>
    <property type="match status" value="1"/>
</dbReference>
<dbReference type="PROSITE" id="PS50821">
    <property type="entry name" value="PAZ"/>
    <property type="match status" value="1"/>
</dbReference>
<proteinExistence type="predicted"/>
<dbReference type="InterPro" id="IPR003100">
    <property type="entry name" value="PAZ_dom"/>
</dbReference>
<dbReference type="AlphaFoldDB" id="A0A183CMF9"/>
<feature type="domain" description="PAZ" evidence="1">
    <location>
        <begin position="21"/>
        <end position="119"/>
    </location>
</feature>
<dbReference type="SUPFAM" id="SSF101690">
    <property type="entry name" value="PAZ domain"/>
    <property type="match status" value="1"/>
</dbReference>
<organism evidence="2 3">
    <name type="scientific">Globodera pallida</name>
    <name type="common">Potato cyst nematode worm</name>
    <name type="synonym">Heterodera pallida</name>
    <dbReference type="NCBI Taxonomy" id="36090"/>
    <lineage>
        <taxon>Eukaryota</taxon>
        <taxon>Metazoa</taxon>
        <taxon>Ecdysozoa</taxon>
        <taxon>Nematoda</taxon>
        <taxon>Chromadorea</taxon>
        <taxon>Rhabditida</taxon>
        <taxon>Tylenchina</taxon>
        <taxon>Tylenchomorpha</taxon>
        <taxon>Tylenchoidea</taxon>
        <taxon>Heteroderidae</taxon>
        <taxon>Heteroderinae</taxon>
        <taxon>Globodera</taxon>
    </lineage>
</organism>
<evidence type="ECO:0000313" key="2">
    <source>
        <dbReference type="Proteomes" id="UP000050741"/>
    </source>
</evidence>
<reference evidence="2" key="1">
    <citation type="submission" date="2013-12" db="EMBL/GenBank/DDBJ databases">
        <authorList>
            <person name="Aslett M."/>
        </authorList>
    </citation>
    <scope>NUCLEOTIDE SEQUENCE [LARGE SCALE GENOMIC DNA]</scope>
    <source>
        <strain evidence="2">Lindley</strain>
    </source>
</reference>
<reference evidence="2" key="2">
    <citation type="submission" date="2014-05" db="EMBL/GenBank/DDBJ databases">
        <title>The genome and life-stage specific transcriptomes of Globodera pallida elucidate key aspects of plant parasitism by a cyst nematode.</title>
        <authorList>
            <person name="Cotton J.A."/>
            <person name="Lilley C.J."/>
            <person name="Jones L.M."/>
            <person name="Kikuchi T."/>
            <person name="Reid A.J."/>
            <person name="Thorpe P."/>
            <person name="Tsai I.J."/>
            <person name="Beasley H."/>
            <person name="Blok V."/>
            <person name="Cock P.J.A."/>
            <person name="Van den Akker S.E."/>
            <person name="Holroyd N."/>
            <person name="Hunt M."/>
            <person name="Mantelin S."/>
            <person name="Naghra H."/>
            <person name="Pain A."/>
            <person name="Palomares-Rius J.E."/>
            <person name="Zarowiecki M."/>
            <person name="Berriman M."/>
            <person name="Jones J.T."/>
            <person name="Urwin P.E."/>
        </authorList>
    </citation>
    <scope>NUCLEOTIDE SEQUENCE [LARGE SCALE GENOMIC DNA]</scope>
    <source>
        <strain evidence="2">Lindley</strain>
    </source>
</reference>
<dbReference type="InterPro" id="IPR036085">
    <property type="entry name" value="PAZ_dom_sf"/>
</dbReference>
<dbReference type="WBParaSite" id="GPLIN_001406500">
    <property type="protein sequence ID" value="GPLIN_001406500"/>
    <property type="gene ID" value="GPLIN_001406500"/>
</dbReference>
<dbReference type="GO" id="GO:0003723">
    <property type="term" value="F:RNA binding"/>
    <property type="evidence" value="ECO:0007669"/>
    <property type="project" value="InterPro"/>
</dbReference>
<name>A0A183CMF9_GLOPA</name>
<accession>A0A183CMF9</accession>
<keyword evidence="2" id="KW-1185">Reference proteome</keyword>
<protein>
    <submittedName>
        <fullName evidence="3">PAZ domain-containing protein</fullName>
    </submittedName>
</protein>
<sequence length="119" mass="13954">MSVPSNVFIHRYLMHTLSISDVDRLGLEIRLRHETVREALIGKFVFAVYAKIPINFRIHDVTIESANQLRAFKNGPSVEEYFRKKNRIMLEHPQLPCLVQRGGDNHKSFFPMELMFLNQ</sequence>